<reference evidence="1" key="1">
    <citation type="submission" date="2020-08" db="EMBL/GenBank/DDBJ databases">
        <title>Multicomponent nature underlies the extraordinary mechanical properties of spider dragline silk.</title>
        <authorList>
            <person name="Kono N."/>
            <person name="Nakamura H."/>
            <person name="Mori M."/>
            <person name="Yoshida Y."/>
            <person name="Ohtoshi R."/>
            <person name="Malay A.D."/>
            <person name="Moran D.A.P."/>
            <person name="Tomita M."/>
            <person name="Numata K."/>
            <person name="Arakawa K."/>
        </authorList>
    </citation>
    <scope>NUCLEOTIDE SEQUENCE</scope>
</reference>
<dbReference type="EMBL" id="BMAW01051594">
    <property type="protein sequence ID" value="GFS81429.1"/>
    <property type="molecule type" value="Genomic_DNA"/>
</dbReference>
<evidence type="ECO:0000313" key="2">
    <source>
        <dbReference type="Proteomes" id="UP000887013"/>
    </source>
</evidence>
<sequence>MNIIGTTSAQTTFYKVHKTVFLPGGKLERPSLGPPDGGTKVINRLYLWDKASKLKYLIDTGVEVSAIPLSAASKDRPPSPLQHFVAR</sequence>
<keyword evidence="2" id="KW-1185">Reference proteome</keyword>
<name>A0A8X6T8E1_NEPPI</name>
<gene>
    <name evidence="1" type="ORF">NPIL_279551</name>
</gene>
<organism evidence="1 2">
    <name type="scientific">Nephila pilipes</name>
    <name type="common">Giant wood spider</name>
    <name type="synonym">Nephila maculata</name>
    <dbReference type="NCBI Taxonomy" id="299642"/>
    <lineage>
        <taxon>Eukaryota</taxon>
        <taxon>Metazoa</taxon>
        <taxon>Ecdysozoa</taxon>
        <taxon>Arthropoda</taxon>
        <taxon>Chelicerata</taxon>
        <taxon>Arachnida</taxon>
        <taxon>Araneae</taxon>
        <taxon>Araneomorphae</taxon>
        <taxon>Entelegynae</taxon>
        <taxon>Araneoidea</taxon>
        <taxon>Nephilidae</taxon>
        <taxon>Nephila</taxon>
    </lineage>
</organism>
<comment type="caution">
    <text evidence="1">The sequence shown here is derived from an EMBL/GenBank/DDBJ whole genome shotgun (WGS) entry which is preliminary data.</text>
</comment>
<accession>A0A8X6T8E1</accession>
<dbReference type="OrthoDB" id="6420822at2759"/>
<dbReference type="Proteomes" id="UP000887013">
    <property type="component" value="Unassembled WGS sequence"/>
</dbReference>
<evidence type="ECO:0000313" key="1">
    <source>
        <dbReference type="EMBL" id="GFS81429.1"/>
    </source>
</evidence>
<protein>
    <submittedName>
        <fullName evidence="1">Uncharacterized protein</fullName>
    </submittedName>
</protein>
<proteinExistence type="predicted"/>
<dbReference type="AlphaFoldDB" id="A0A8X6T8E1"/>